<evidence type="ECO:0000313" key="3">
    <source>
        <dbReference type="Proteomes" id="UP000000305"/>
    </source>
</evidence>
<dbReference type="HOGENOM" id="CLU_2592219_0_0_1"/>
<feature type="region of interest" description="Disordered" evidence="1">
    <location>
        <begin position="57"/>
        <end position="80"/>
    </location>
</feature>
<dbReference type="Proteomes" id="UP000000305">
    <property type="component" value="Unassembled WGS sequence"/>
</dbReference>
<protein>
    <submittedName>
        <fullName evidence="2">Uncharacterized protein</fullName>
    </submittedName>
</protein>
<name>E9G2W3_DAPPU</name>
<accession>E9G2W3</accession>
<dbReference type="InParanoid" id="E9G2W3"/>
<sequence>MPVVISSSKGINNNKDVSVIRLLQLLLPPFEYGTAHWRAVLPSPGSIEERATSIIRLPNRRPDGHPPLPPTTPALKHSNF</sequence>
<proteinExistence type="predicted"/>
<dbReference type="AlphaFoldDB" id="E9G2W3"/>
<reference evidence="2 3" key="1">
    <citation type="journal article" date="2011" name="Science">
        <title>The ecoresponsive genome of Daphnia pulex.</title>
        <authorList>
            <person name="Colbourne J.K."/>
            <person name="Pfrender M.E."/>
            <person name="Gilbert D."/>
            <person name="Thomas W.K."/>
            <person name="Tucker A."/>
            <person name="Oakley T.H."/>
            <person name="Tokishita S."/>
            <person name="Aerts A."/>
            <person name="Arnold G.J."/>
            <person name="Basu M.K."/>
            <person name="Bauer D.J."/>
            <person name="Caceres C.E."/>
            <person name="Carmel L."/>
            <person name="Casola C."/>
            <person name="Choi J.H."/>
            <person name="Detter J.C."/>
            <person name="Dong Q."/>
            <person name="Dusheyko S."/>
            <person name="Eads B.D."/>
            <person name="Frohlich T."/>
            <person name="Geiler-Samerotte K.A."/>
            <person name="Gerlach D."/>
            <person name="Hatcher P."/>
            <person name="Jogdeo S."/>
            <person name="Krijgsveld J."/>
            <person name="Kriventseva E.V."/>
            <person name="Kultz D."/>
            <person name="Laforsch C."/>
            <person name="Lindquist E."/>
            <person name="Lopez J."/>
            <person name="Manak J.R."/>
            <person name="Muller J."/>
            <person name="Pangilinan J."/>
            <person name="Patwardhan R.P."/>
            <person name="Pitluck S."/>
            <person name="Pritham E.J."/>
            <person name="Rechtsteiner A."/>
            <person name="Rho M."/>
            <person name="Rogozin I.B."/>
            <person name="Sakarya O."/>
            <person name="Salamov A."/>
            <person name="Schaack S."/>
            <person name="Shapiro H."/>
            <person name="Shiga Y."/>
            <person name="Skalitzky C."/>
            <person name="Smith Z."/>
            <person name="Souvorov A."/>
            <person name="Sung W."/>
            <person name="Tang Z."/>
            <person name="Tsuchiya D."/>
            <person name="Tu H."/>
            <person name="Vos H."/>
            <person name="Wang M."/>
            <person name="Wolf Y.I."/>
            <person name="Yamagata H."/>
            <person name="Yamada T."/>
            <person name="Ye Y."/>
            <person name="Shaw J.R."/>
            <person name="Andrews J."/>
            <person name="Crease T.J."/>
            <person name="Tang H."/>
            <person name="Lucas S.M."/>
            <person name="Robertson H.M."/>
            <person name="Bork P."/>
            <person name="Koonin E.V."/>
            <person name="Zdobnov E.M."/>
            <person name="Grigoriev I.V."/>
            <person name="Lynch M."/>
            <person name="Boore J.L."/>
        </authorList>
    </citation>
    <scope>NUCLEOTIDE SEQUENCE [LARGE SCALE GENOMIC DNA]</scope>
</reference>
<dbReference type="EMBL" id="GL732530">
    <property type="protein sequence ID" value="EFX86437.1"/>
    <property type="molecule type" value="Genomic_DNA"/>
</dbReference>
<keyword evidence="3" id="KW-1185">Reference proteome</keyword>
<evidence type="ECO:0000313" key="2">
    <source>
        <dbReference type="EMBL" id="EFX86437.1"/>
    </source>
</evidence>
<dbReference type="KEGG" id="dpx:DAPPUDRAFT_236688"/>
<evidence type="ECO:0000256" key="1">
    <source>
        <dbReference type="SAM" id="MobiDB-lite"/>
    </source>
</evidence>
<organism evidence="2 3">
    <name type="scientific">Daphnia pulex</name>
    <name type="common">Water flea</name>
    <dbReference type="NCBI Taxonomy" id="6669"/>
    <lineage>
        <taxon>Eukaryota</taxon>
        <taxon>Metazoa</taxon>
        <taxon>Ecdysozoa</taxon>
        <taxon>Arthropoda</taxon>
        <taxon>Crustacea</taxon>
        <taxon>Branchiopoda</taxon>
        <taxon>Diplostraca</taxon>
        <taxon>Cladocera</taxon>
        <taxon>Anomopoda</taxon>
        <taxon>Daphniidae</taxon>
        <taxon>Daphnia</taxon>
    </lineage>
</organism>
<gene>
    <name evidence="2" type="ORF">DAPPUDRAFT_236688</name>
</gene>